<dbReference type="Proteomes" id="UP001374584">
    <property type="component" value="Unassembled WGS sequence"/>
</dbReference>
<sequence>MVGDQRRINNLTHSGRKFKQVPFGFIPGEKFVLLSCEEEERLASVRCKGIPLALWSNRCSESTGALVEKFIKVDEANVGREVLEFVRLCFSVPVEIRLTFSHIKRGVFSESESEARSEYGVRGEFLDSECSDFGERVGAEGGEEKIVPFPGLLEEIPIVDARVRGVVNAPLERQTGASVLKEIVFCFEEHVNSINKRHAKELSSFNKTLAFARISVNDEHAKMRSKVNEAHTLCQLDIIEGTSVLQMDWAECVGLPLTHLREAGRVGTSVDSSLDVAGRSSVRAAGDSEGSLGHAASMVGEGPIAEAMNRPVRAANVKRKEPGAGSEGEESPP</sequence>
<evidence type="ECO:0000313" key="3">
    <source>
        <dbReference type="Proteomes" id="UP001374584"/>
    </source>
</evidence>
<keyword evidence="3" id="KW-1185">Reference proteome</keyword>
<evidence type="ECO:0000313" key="2">
    <source>
        <dbReference type="EMBL" id="KAK7353805.1"/>
    </source>
</evidence>
<feature type="region of interest" description="Disordered" evidence="1">
    <location>
        <begin position="281"/>
        <end position="333"/>
    </location>
</feature>
<dbReference type="AlphaFoldDB" id="A0AAN9MFB0"/>
<proteinExistence type="predicted"/>
<name>A0AAN9MFB0_PHACN</name>
<gene>
    <name evidence="2" type="ORF">VNO80_19257</name>
</gene>
<organism evidence="2 3">
    <name type="scientific">Phaseolus coccineus</name>
    <name type="common">Scarlet runner bean</name>
    <name type="synonym">Phaseolus multiflorus</name>
    <dbReference type="NCBI Taxonomy" id="3886"/>
    <lineage>
        <taxon>Eukaryota</taxon>
        <taxon>Viridiplantae</taxon>
        <taxon>Streptophyta</taxon>
        <taxon>Embryophyta</taxon>
        <taxon>Tracheophyta</taxon>
        <taxon>Spermatophyta</taxon>
        <taxon>Magnoliopsida</taxon>
        <taxon>eudicotyledons</taxon>
        <taxon>Gunneridae</taxon>
        <taxon>Pentapetalae</taxon>
        <taxon>rosids</taxon>
        <taxon>fabids</taxon>
        <taxon>Fabales</taxon>
        <taxon>Fabaceae</taxon>
        <taxon>Papilionoideae</taxon>
        <taxon>50 kb inversion clade</taxon>
        <taxon>NPAAA clade</taxon>
        <taxon>indigoferoid/millettioid clade</taxon>
        <taxon>Phaseoleae</taxon>
        <taxon>Phaseolus</taxon>
    </lineage>
</organism>
<evidence type="ECO:0000256" key="1">
    <source>
        <dbReference type="SAM" id="MobiDB-lite"/>
    </source>
</evidence>
<reference evidence="2 3" key="1">
    <citation type="submission" date="2024-01" db="EMBL/GenBank/DDBJ databases">
        <title>The genomes of 5 underutilized Papilionoideae crops provide insights into root nodulation and disease resistanc.</title>
        <authorList>
            <person name="Jiang F."/>
        </authorList>
    </citation>
    <scope>NUCLEOTIDE SEQUENCE [LARGE SCALE GENOMIC DNA]</scope>
    <source>
        <strain evidence="2">JINMINGXINNONG_FW02</strain>
        <tissue evidence="2">Leaves</tissue>
    </source>
</reference>
<accession>A0AAN9MFB0</accession>
<protein>
    <submittedName>
        <fullName evidence="2">Uncharacterized protein</fullName>
    </submittedName>
</protein>
<comment type="caution">
    <text evidence="2">The sequence shown here is derived from an EMBL/GenBank/DDBJ whole genome shotgun (WGS) entry which is preliminary data.</text>
</comment>
<dbReference type="EMBL" id="JAYMYR010000007">
    <property type="protein sequence ID" value="KAK7353805.1"/>
    <property type="molecule type" value="Genomic_DNA"/>
</dbReference>